<feature type="compositionally biased region" description="Basic and acidic residues" evidence="2">
    <location>
        <begin position="1863"/>
        <end position="1879"/>
    </location>
</feature>
<dbReference type="PANTHER" id="PTHR10063:SF0">
    <property type="entry name" value="TUBERIN"/>
    <property type="match status" value="1"/>
</dbReference>
<evidence type="ECO:0000313" key="4">
    <source>
        <dbReference type="EMBL" id="PVV01777.1"/>
    </source>
</evidence>
<dbReference type="GO" id="GO:0005634">
    <property type="term" value="C:nucleus"/>
    <property type="evidence" value="ECO:0007669"/>
    <property type="project" value="InterPro"/>
</dbReference>
<feature type="domain" description="Rap-GAP" evidence="3">
    <location>
        <begin position="1373"/>
        <end position="1630"/>
    </location>
</feature>
<dbReference type="Proteomes" id="UP000245609">
    <property type="component" value="Unassembled WGS sequence"/>
</dbReference>
<feature type="compositionally biased region" description="Polar residues" evidence="2">
    <location>
        <begin position="1637"/>
        <end position="1679"/>
    </location>
</feature>
<feature type="compositionally biased region" description="Polar residues" evidence="2">
    <location>
        <begin position="1687"/>
        <end position="1697"/>
    </location>
</feature>
<feature type="region of interest" description="Disordered" evidence="2">
    <location>
        <begin position="1637"/>
        <end position="1697"/>
    </location>
</feature>
<dbReference type="GO" id="GO:0051056">
    <property type="term" value="P:regulation of small GTPase mediated signal transduction"/>
    <property type="evidence" value="ECO:0007669"/>
    <property type="project" value="InterPro"/>
</dbReference>
<evidence type="ECO:0000313" key="5">
    <source>
        <dbReference type="Proteomes" id="UP000245609"/>
    </source>
</evidence>
<gene>
    <name evidence="4" type="ORF">BB560_003793</name>
</gene>
<dbReference type="Pfam" id="PF03542">
    <property type="entry name" value="Tuberin"/>
    <property type="match status" value="1"/>
</dbReference>
<dbReference type="EMBL" id="MBFS01000811">
    <property type="protein sequence ID" value="PVV01777.1"/>
    <property type="molecule type" value="Genomic_DNA"/>
</dbReference>
<dbReference type="InterPro" id="IPR018515">
    <property type="entry name" value="Tuberin-type_domain"/>
</dbReference>
<dbReference type="Gene3D" id="3.40.50.11210">
    <property type="entry name" value="Rap/Ran-GAP"/>
    <property type="match status" value="1"/>
</dbReference>
<dbReference type="Pfam" id="PF02145">
    <property type="entry name" value="Rap_GAP"/>
    <property type="match status" value="1"/>
</dbReference>
<dbReference type="InterPro" id="IPR000331">
    <property type="entry name" value="Rap/Ran_GAP_dom"/>
</dbReference>
<comment type="caution">
    <text evidence="4">The sequence shown here is derived from an EMBL/GenBank/DDBJ whole genome shotgun (WGS) entry which is preliminary data.</text>
</comment>
<sequence length="1962" mass="219688">MELPPENGKNSPSPPSPPFKKDSTASGIGSVIDRPYTSPNSSSAPAASLFDARKIVVRDGDLTLEKIPLDRRLAAIDRTTACLKQKKSFINLPSLWDAVRDLVPQASNNPQISNALFELIIPLLLCSTQDSQLNQDNILSDHANAFSPQDYIEMTNIIILSKSCSQISRSAQILSTATKDFTVIYPISLNLFSFLSKSIQVALENSCFRSKTTCKAPSDPSIDPTTVLLTYLDAMILHIQNNYPLLDDSHVSFTVVNICYQAIHMLVDWNHSFYSEIYPPFLEGVFRLILSLASYGFIPQSLNECITSLICLSTSFKKHIRIASNLAKQIFLSSYIRDIAQSMMRIVVSHTESFSLFDPQCFSKLNTKRPNEGIICCSPDVFHDSKPTLTHLLVIQGIIHSITQLLYPDFYSLLDYNVVADLFLPIILASLEIYKVQHRKIPELLSPPNPNIRFDIHQTKLQILVFLSNFIEENSSDSLVPYHWGMIIDIISYIRDDISDYSEYESNLLFCGNIINFMAPLMSSNSFPDDLAIDLMDLSSRSQETNFENNAWYIHNEIQTFFFDTNKSLEVRRKLCEIVEKRILYSQSESYFLNYKQLVLKMVDHISNETDPLIINSLINISRQILKYGLPEEFQTILNGLCFVVSSAESSLILNRNTLNDPIHSITENFSNLMTPSLGRSQDTLSSSFSSETFRSNLDLSLKSPPFQDLPDQENSYNDIYSIVKQERGKILSIGGSTSYADAIAQHTQDPTTYKAALVSKLFADLLWHLLSGERISPGYKSTPPSRISNSKFLFDPSLTTLLLDSVLDLATDFNISPIIRLILVKPLLLLRADFYNRIYIISSTEQDKYSSWRPIVRNPVFTETVGSFDDRKSETPSQYSDVLLLYDKWNTFSTKKYLSKMTMILFNDTLYEIIETVASGLEIQLSNTYFFIPCSEQIQSLLQNLTNDLDGGRYANQVGGHIKLKQVGRIPLIILGYRILTRLISYKNIINHSGKSRLVQTFQNGLTKGSHLMARPCIHALNICMLELPDIFKNMLPPILNRVLVTHSASSMGPHIVEFLSALARQPELFVNLVVPEYKIIIEIAMNFIKSHSASFSRLANQKSAGHKDLDKSGKGLEIDGSSAADVRISGLERASSENKYMPVYMVVMAYQAIDAIYLCLRPEHKLQLVDLLLQGLLSSNIDKNDITELNEVCIDMIFRFMFMDSEQVLKSEEIIVEADLGEVEEFSWIQGRGVITIRAQKNGKLAQISVQRPSNMYSKVVDLSAMAIDILKNANKNYANKPFIDATSLADSDILLPSANNLTSLEESTINKILNGKNVPIASKNKYIHFPIIISTRKSFVEQITTVYPQYVGMDRPIQIPPNNTRALRTINLMRLSPTIDTHKIGVIYVGPKQKTELEILSNTHGSAAYWAFLRGLGNIVRLSSVQGYNGGLDTTGLDTDGRFGIQWNDSISHIVFHVATLLPNQDLNDGQLSTQLRKKAHIGNDFVHIIFNESGTDYDFNTLMSQFNYVQIIVTPADFSIETLSSGSLESYDSYGSSNSFDTQSVISDERLYWVQTKYSPKIPPIGPAIHPKLVTLKALPGLVRISAIHANTFLMIYSSFVVHQPGEYVSNWRHRLRSFKRLKDTVTLSESLSMTGSLNQGSQSAQSKKNSTTADNKKYSSPASQSGIGPHSKSSISRETRSNTDSTANTSKSSIKNIIPEKGFFSPFFSSLQNSPAASTQDTPNITENASQVFSSLGNSPLGLMDSKGGDSLSSLKKDEYELSKEDNEKLKFPEINNSSSEKHKLDILGITPHGLSSSASFSNQFEGSDHLHFDGPASIPNPETLSDQNQISLILRNYSIKRSAHNEMVSPISSKSTRVIENKNKSDSDQHNEQDDLDEQSEPSIENLFYNYDLNKIETYRHNVEMSSLLENPSVAPIDKFCLSGLDLSCSDLTAAEIAQNVASKLGDYFNCLDTHL</sequence>
<name>A0A2T9ZB61_9FUNG</name>
<dbReference type="PROSITE" id="PS50085">
    <property type="entry name" value="RAPGAP"/>
    <property type="match status" value="1"/>
</dbReference>
<feature type="region of interest" description="Disordered" evidence="2">
    <location>
        <begin position="1"/>
        <end position="45"/>
    </location>
</feature>
<evidence type="ECO:0000256" key="2">
    <source>
        <dbReference type="SAM" id="MobiDB-lite"/>
    </source>
</evidence>
<dbReference type="GO" id="GO:0005096">
    <property type="term" value="F:GTPase activator activity"/>
    <property type="evidence" value="ECO:0007669"/>
    <property type="project" value="UniProtKB-KW"/>
</dbReference>
<accession>A0A2T9ZB61</accession>
<organism evidence="4 5">
    <name type="scientific">Smittium megazygosporum</name>
    <dbReference type="NCBI Taxonomy" id="133381"/>
    <lineage>
        <taxon>Eukaryota</taxon>
        <taxon>Fungi</taxon>
        <taxon>Fungi incertae sedis</taxon>
        <taxon>Zoopagomycota</taxon>
        <taxon>Kickxellomycotina</taxon>
        <taxon>Harpellomycetes</taxon>
        <taxon>Harpellales</taxon>
        <taxon>Legeriomycetaceae</taxon>
        <taxon>Smittium</taxon>
    </lineage>
</organism>
<dbReference type="InterPro" id="IPR035974">
    <property type="entry name" value="Rap/Ran-GAP_sf"/>
</dbReference>
<reference evidence="4 5" key="1">
    <citation type="journal article" date="2018" name="MBio">
        <title>Comparative Genomics Reveals the Core Gene Toolbox for the Fungus-Insect Symbiosis.</title>
        <authorList>
            <person name="Wang Y."/>
            <person name="Stata M."/>
            <person name="Wang W."/>
            <person name="Stajich J.E."/>
            <person name="White M.M."/>
            <person name="Moncalvo J.M."/>
        </authorList>
    </citation>
    <scope>NUCLEOTIDE SEQUENCE [LARGE SCALE GENOMIC DNA]</scope>
    <source>
        <strain evidence="4 5">SC-DP-2</strain>
    </source>
</reference>
<dbReference type="PANTHER" id="PTHR10063">
    <property type="entry name" value="TUBERIN"/>
    <property type="match status" value="1"/>
</dbReference>
<keyword evidence="5" id="KW-1185">Reference proteome</keyword>
<protein>
    <recommendedName>
        <fullName evidence="3">Rap-GAP domain-containing protein</fullName>
    </recommendedName>
</protein>
<dbReference type="STRING" id="133381.A0A2T9ZB61"/>
<keyword evidence="1" id="KW-0343">GTPase activation</keyword>
<feature type="region of interest" description="Disordered" evidence="2">
    <location>
        <begin position="1851"/>
        <end position="1887"/>
    </location>
</feature>
<evidence type="ECO:0000256" key="1">
    <source>
        <dbReference type="ARBA" id="ARBA00022468"/>
    </source>
</evidence>
<dbReference type="OrthoDB" id="19311at2759"/>
<dbReference type="FunFam" id="3.40.50.11210:FF:000001">
    <property type="entry name" value="Ral GTPase-activating protein subunit alpha-1 isoform 1"/>
    <property type="match status" value="1"/>
</dbReference>
<dbReference type="SUPFAM" id="SSF111347">
    <property type="entry name" value="Rap/Ran-GAP"/>
    <property type="match status" value="1"/>
</dbReference>
<evidence type="ECO:0000259" key="3">
    <source>
        <dbReference type="PROSITE" id="PS50085"/>
    </source>
</evidence>
<proteinExistence type="predicted"/>
<dbReference type="InterPro" id="IPR027107">
    <property type="entry name" value="Tuberin/Ral-act_asu"/>
</dbReference>
<dbReference type="GO" id="GO:0005737">
    <property type="term" value="C:cytoplasm"/>
    <property type="evidence" value="ECO:0007669"/>
    <property type="project" value="TreeGrafter"/>
</dbReference>